<dbReference type="Gene3D" id="3.40.50.300">
    <property type="entry name" value="P-loop containing nucleotide triphosphate hydrolases"/>
    <property type="match status" value="1"/>
</dbReference>
<dbReference type="AlphaFoldDB" id="A0A840SAK1"/>
<accession>A0A840SAK1</accession>
<dbReference type="Pfam" id="PF13189">
    <property type="entry name" value="Cytidylate_kin2"/>
    <property type="match status" value="1"/>
</dbReference>
<dbReference type="Proteomes" id="UP000578697">
    <property type="component" value="Unassembled WGS sequence"/>
</dbReference>
<proteinExistence type="predicted"/>
<dbReference type="InterPro" id="IPR027417">
    <property type="entry name" value="P-loop_NTPase"/>
</dbReference>
<dbReference type="RefSeq" id="WP_184652190.1">
    <property type="nucleotide sequence ID" value="NZ_JACHFR010000002.1"/>
</dbReference>
<gene>
    <name evidence="1" type="ORF">HNP77_001116</name>
</gene>
<keyword evidence="2" id="KW-1185">Reference proteome</keyword>
<dbReference type="EMBL" id="JACHFR010000002">
    <property type="protein sequence ID" value="MBB5218747.1"/>
    <property type="molecule type" value="Genomic_DNA"/>
</dbReference>
<organism evidence="1 2">
    <name type="scientific">Treponema rectale</name>
    <dbReference type="NCBI Taxonomy" id="744512"/>
    <lineage>
        <taxon>Bacteria</taxon>
        <taxon>Pseudomonadati</taxon>
        <taxon>Spirochaetota</taxon>
        <taxon>Spirochaetia</taxon>
        <taxon>Spirochaetales</taxon>
        <taxon>Treponemataceae</taxon>
        <taxon>Treponema</taxon>
    </lineage>
</organism>
<keyword evidence="1" id="KW-0808">Transferase</keyword>
<keyword evidence="1" id="KW-0418">Kinase</keyword>
<reference evidence="1 2" key="1">
    <citation type="submission" date="2020-08" db="EMBL/GenBank/DDBJ databases">
        <title>Genomic Encyclopedia of Type Strains, Phase IV (KMG-IV): sequencing the most valuable type-strain genomes for metagenomic binning, comparative biology and taxonomic classification.</title>
        <authorList>
            <person name="Goeker M."/>
        </authorList>
    </citation>
    <scope>NUCLEOTIDE SEQUENCE [LARGE SCALE GENOMIC DNA]</scope>
    <source>
        <strain evidence="1 2">DSM 103679</strain>
    </source>
</reference>
<dbReference type="GO" id="GO:0016301">
    <property type="term" value="F:kinase activity"/>
    <property type="evidence" value="ECO:0007669"/>
    <property type="project" value="UniProtKB-KW"/>
</dbReference>
<name>A0A840SAK1_9SPIR</name>
<dbReference type="SUPFAM" id="SSF52540">
    <property type="entry name" value="P-loop containing nucleoside triphosphate hydrolases"/>
    <property type="match status" value="1"/>
</dbReference>
<sequence length="199" mass="22884">MKQLIISIGREYGSGGHEIGRKLAAKLGLEFYDRNLLDEIAHIKNSDAELLKKYDEVPKKRFFSRTVRGYSNSPEENVAELQFALLKQKAADDDSFVIVGRCTDEIFKGFANYVSIFITADEEEKVKRVVECRKKTEKDARKTIERHDKTRRAYHDHFCKSKWGLASSYDLCINSSVLGIDGTVDFLAEYVQKFRNDNN</sequence>
<protein>
    <submittedName>
        <fullName evidence="1">Cytidylate kinase</fullName>
    </submittedName>
</protein>
<comment type="caution">
    <text evidence="1">The sequence shown here is derived from an EMBL/GenBank/DDBJ whole genome shotgun (WGS) entry which is preliminary data.</text>
</comment>
<evidence type="ECO:0000313" key="1">
    <source>
        <dbReference type="EMBL" id="MBB5218747.1"/>
    </source>
</evidence>
<evidence type="ECO:0000313" key="2">
    <source>
        <dbReference type="Proteomes" id="UP000578697"/>
    </source>
</evidence>